<organism evidence="3 4">
    <name type="scientific">Brenthis ino</name>
    <name type="common">lesser marbled fritillary</name>
    <dbReference type="NCBI Taxonomy" id="405034"/>
    <lineage>
        <taxon>Eukaryota</taxon>
        <taxon>Metazoa</taxon>
        <taxon>Ecdysozoa</taxon>
        <taxon>Arthropoda</taxon>
        <taxon>Hexapoda</taxon>
        <taxon>Insecta</taxon>
        <taxon>Pterygota</taxon>
        <taxon>Neoptera</taxon>
        <taxon>Endopterygota</taxon>
        <taxon>Lepidoptera</taxon>
        <taxon>Glossata</taxon>
        <taxon>Ditrysia</taxon>
        <taxon>Papilionoidea</taxon>
        <taxon>Nymphalidae</taxon>
        <taxon>Heliconiinae</taxon>
        <taxon>Argynnini</taxon>
        <taxon>Brenthis</taxon>
    </lineage>
</organism>
<dbReference type="AlphaFoldDB" id="A0A8J9YET5"/>
<evidence type="ECO:0000313" key="3">
    <source>
        <dbReference type="EMBL" id="CAH0723915.1"/>
    </source>
</evidence>
<protein>
    <recommendedName>
        <fullName evidence="2">ZSWIM3 N-terminal domain-containing protein</fullName>
    </recommendedName>
</protein>
<accession>A0A8J9YET5</accession>
<evidence type="ECO:0000259" key="2">
    <source>
        <dbReference type="Pfam" id="PF21599"/>
    </source>
</evidence>
<dbReference type="Pfam" id="PF21599">
    <property type="entry name" value="ZSWIM3_N"/>
    <property type="match status" value="1"/>
</dbReference>
<dbReference type="EMBL" id="OV170224">
    <property type="protein sequence ID" value="CAH0723915.1"/>
    <property type="molecule type" value="Genomic_DNA"/>
</dbReference>
<dbReference type="InterPro" id="IPR048325">
    <property type="entry name" value="ZSWIM3_N"/>
</dbReference>
<gene>
    <name evidence="3" type="ORF">BINO364_LOCUS9683</name>
</gene>
<feature type="non-terminal residue" evidence="3">
    <location>
        <position position="258"/>
    </location>
</feature>
<dbReference type="InterPro" id="IPR052579">
    <property type="entry name" value="Zinc_finger_SWIM"/>
</dbReference>
<evidence type="ECO:0000256" key="1">
    <source>
        <dbReference type="SAM" id="MobiDB-lite"/>
    </source>
</evidence>
<dbReference type="PANTHER" id="PTHR31569:SF4">
    <property type="entry name" value="SWIM-TYPE DOMAIN-CONTAINING PROTEIN"/>
    <property type="match status" value="1"/>
</dbReference>
<proteinExistence type="predicted"/>
<dbReference type="PANTHER" id="PTHR31569">
    <property type="entry name" value="SWIM-TYPE DOMAIN-CONTAINING PROTEIN"/>
    <property type="match status" value="1"/>
</dbReference>
<name>A0A8J9YET5_9NEOP</name>
<keyword evidence="4" id="KW-1185">Reference proteome</keyword>
<feature type="region of interest" description="Disordered" evidence="1">
    <location>
        <begin position="36"/>
        <end position="79"/>
    </location>
</feature>
<dbReference type="OrthoDB" id="167578at2759"/>
<feature type="domain" description="ZSWIM3 N-terminal" evidence="2">
    <location>
        <begin position="86"/>
        <end position="195"/>
    </location>
</feature>
<dbReference type="Proteomes" id="UP000838878">
    <property type="component" value="Chromosome 4"/>
</dbReference>
<reference evidence="3" key="1">
    <citation type="submission" date="2021-12" db="EMBL/GenBank/DDBJ databases">
        <authorList>
            <person name="Martin H S."/>
        </authorList>
    </citation>
    <scope>NUCLEOTIDE SEQUENCE</scope>
</reference>
<evidence type="ECO:0000313" key="4">
    <source>
        <dbReference type="Proteomes" id="UP000838878"/>
    </source>
</evidence>
<sequence length="258" mass="30403">MCSRWTGPSVQLESSRECNHHLRGLQVQKEIKTYKSKTRNSLECPSDTEEERYQERDTDEEDEVNENKSINQEDEDDDENYEYLLKTGDTFKSFEKLEKIIDRFQRKTYALYYRRDAITIRRCSERGIKKPIKEKLKYYSIKYNCIHGGKNIKSKSKGIRKASTFQNGCPASFTIGVTKNGDRLIVKSVEHKHNHATSKNLFRHYPRNRRVNPAQQQKIAELLDLEANRIKVKQLIEKETEQIVPLKDLVNCKIKKDK</sequence>